<reference evidence="1 2" key="1">
    <citation type="submission" date="2024-04" db="EMBL/GenBank/DDBJ databases">
        <title>Albibacterium profundi sp. nov., isolated from sediment of the Challenger Deep of Mariana Trench.</title>
        <authorList>
            <person name="Wang Y."/>
        </authorList>
    </citation>
    <scope>NUCLEOTIDE SEQUENCE [LARGE SCALE GENOMIC DNA]</scope>
    <source>
        <strain evidence="1 2">RHL897</strain>
    </source>
</reference>
<accession>A0ABV5CJQ5</accession>
<keyword evidence="2" id="KW-1185">Reference proteome</keyword>
<proteinExistence type="predicted"/>
<comment type="caution">
    <text evidence="1">The sequence shown here is derived from an EMBL/GenBank/DDBJ whole genome shotgun (WGS) entry which is preliminary data.</text>
</comment>
<evidence type="ECO:0000313" key="1">
    <source>
        <dbReference type="EMBL" id="MFB5946612.1"/>
    </source>
</evidence>
<sequence>MLVRDSIVSPEVRAEKTTLYRKLFTDSVQDSLRSDNTFFYDYREPFSIFTYKEDGNRFKIIIWKYATKALDDPLSVILTETQYSLDLGSQVYQGVKAGYYDIMITKDSVPTIRNMYLNLEGDDVVKIEDDKMLIYRLIPEEITVSNKKEGNEIWKIENVLHDKYKDRAEVAFFSDGTQCYLGFLFPLIRNSPNKVSLANLLK</sequence>
<dbReference type="RefSeq" id="WP_375558141.1">
    <property type="nucleotide sequence ID" value="NZ_JBBVGT010000003.1"/>
</dbReference>
<evidence type="ECO:0000313" key="2">
    <source>
        <dbReference type="Proteomes" id="UP001580928"/>
    </source>
</evidence>
<gene>
    <name evidence="1" type="ORF">WKR92_12320</name>
</gene>
<dbReference type="EMBL" id="JBBVGT010000003">
    <property type="protein sequence ID" value="MFB5946612.1"/>
    <property type="molecule type" value="Genomic_DNA"/>
</dbReference>
<dbReference type="Proteomes" id="UP001580928">
    <property type="component" value="Unassembled WGS sequence"/>
</dbReference>
<organism evidence="1 2">
    <name type="scientific">Albibacterium profundi</name>
    <dbReference type="NCBI Taxonomy" id="3134906"/>
    <lineage>
        <taxon>Bacteria</taxon>
        <taxon>Pseudomonadati</taxon>
        <taxon>Bacteroidota</taxon>
        <taxon>Sphingobacteriia</taxon>
        <taxon>Sphingobacteriales</taxon>
        <taxon>Sphingobacteriaceae</taxon>
        <taxon>Albibacterium</taxon>
    </lineage>
</organism>
<protein>
    <submittedName>
        <fullName evidence="1">Uncharacterized protein</fullName>
    </submittedName>
</protein>
<name>A0ABV5CJQ5_9SPHI</name>